<feature type="domain" description="HTH tetR-type" evidence="3">
    <location>
        <begin position="12"/>
        <end position="72"/>
    </location>
</feature>
<feature type="DNA-binding region" description="H-T-H motif" evidence="2">
    <location>
        <begin position="35"/>
        <end position="54"/>
    </location>
</feature>
<accession>A0A1G8G4K0</accession>
<reference evidence="5" key="1">
    <citation type="submission" date="2016-10" db="EMBL/GenBank/DDBJ databases">
        <authorList>
            <person name="Varghese N."/>
            <person name="Submissions S."/>
        </authorList>
    </citation>
    <scope>NUCLEOTIDE SEQUENCE [LARGE SCALE GENOMIC DNA]</scope>
    <source>
        <strain evidence="5">DSM 8344</strain>
    </source>
</reference>
<dbReference type="EMBL" id="FNCP01000021">
    <property type="protein sequence ID" value="SDH89251.1"/>
    <property type="molecule type" value="Genomic_DNA"/>
</dbReference>
<keyword evidence="1 2" id="KW-0238">DNA-binding</keyword>
<proteinExistence type="predicted"/>
<dbReference type="PANTHER" id="PTHR30055">
    <property type="entry name" value="HTH-TYPE TRANSCRIPTIONAL REGULATOR RUTR"/>
    <property type="match status" value="1"/>
</dbReference>
<dbReference type="InterPro" id="IPR050109">
    <property type="entry name" value="HTH-type_TetR-like_transc_reg"/>
</dbReference>
<dbReference type="SUPFAM" id="SSF46689">
    <property type="entry name" value="Homeodomain-like"/>
    <property type="match status" value="1"/>
</dbReference>
<keyword evidence="5" id="KW-1185">Reference proteome</keyword>
<dbReference type="STRING" id="1121419.SAMN05443529_12157"/>
<dbReference type="OrthoDB" id="9785164at2"/>
<dbReference type="AlphaFoldDB" id="A0A1G8G4K0"/>
<dbReference type="Proteomes" id="UP000198656">
    <property type="component" value="Unassembled WGS sequence"/>
</dbReference>
<evidence type="ECO:0000259" key="3">
    <source>
        <dbReference type="PROSITE" id="PS50977"/>
    </source>
</evidence>
<evidence type="ECO:0000256" key="2">
    <source>
        <dbReference type="PROSITE-ProRule" id="PRU00335"/>
    </source>
</evidence>
<dbReference type="InterPro" id="IPR009057">
    <property type="entry name" value="Homeodomain-like_sf"/>
</dbReference>
<dbReference type="PROSITE" id="PS01081">
    <property type="entry name" value="HTH_TETR_1"/>
    <property type="match status" value="1"/>
</dbReference>
<sequence>MENPELKNPQDNTLSLNIIEAARQLFMENGFKGTTTKMIAKTAGVNEATLFRHFKSKEGIFLEISKEITYHSHSRLKSIVQSELCPEEMFFQFGMELYSRIVESKGVLIVAIIESKKRSELSRNVTNTLKTVIEILEEKLRELYNQGILKENDFFIAALMYVESLIGLFVVQSRLEGELIPVEIERLCRSAAKIFLEGLIDTKAT</sequence>
<dbReference type="InterPro" id="IPR001647">
    <property type="entry name" value="HTH_TetR"/>
</dbReference>
<dbReference type="PROSITE" id="PS50977">
    <property type="entry name" value="HTH_TETR_2"/>
    <property type="match status" value="1"/>
</dbReference>
<organism evidence="4 5">
    <name type="scientific">Desulfosporosinus hippei DSM 8344</name>
    <dbReference type="NCBI Taxonomy" id="1121419"/>
    <lineage>
        <taxon>Bacteria</taxon>
        <taxon>Bacillati</taxon>
        <taxon>Bacillota</taxon>
        <taxon>Clostridia</taxon>
        <taxon>Eubacteriales</taxon>
        <taxon>Desulfitobacteriaceae</taxon>
        <taxon>Desulfosporosinus</taxon>
    </lineage>
</organism>
<dbReference type="GO" id="GO:0000976">
    <property type="term" value="F:transcription cis-regulatory region binding"/>
    <property type="evidence" value="ECO:0007669"/>
    <property type="project" value="TreeGrafter"/>
</dbReference>
<gene>
    <name evidence="4" type="ORF">SAMN05443529_12157</name>
</gene>
<dbReference type="Pfam" id="PF00440">
    <property type="entry name" value="TetR_N"/>
    <property type="match status" value="1"/>
</dbReference>
<evidence type="ECO:0000313" key="4">
    <source>
        <dbReference type="EMBL" id="SDH89251.1"/>
    </source>
</evidence>
<dbReference type="GO" id="GO:0003700">
    <property type="term" value="F:DNA-binding transcription factor activity"/>
    <property type="evidence" value="ECO:0007669"/>
    <property type="project" value="TreeGrafter"/>
</dbReference>
<dbReference type="Gene3D" id="1.10.357.10">
    <property type="entry name" value="Tetracycline Repressor, domain 2"/>
    <property type="match status" value="1"/>
</dbReference>
<evidence type="ECO:0000256" key="1">
    <source>
        <dbReference type="ARBA" id="ARBA00023125"/>
    </source>
</evidence>
<dbReference type="InterPro" id="IPR023772">
    <property type="entry name" value="DNA-bd_HTH_TetR-type_CS"/>
</dbReference>
<dbReference type="PANTHER" id="PTHR30055:SF226">
    <property type="entry name" value="HTH-TYPE TRANSCRIPTIONAL REGULATOR PKSA"/>
    <property type="match status" value="1"/>
</dbReference>
<evidence type="ECO:0000313" key="5">
    <source>
        <dbReference type="Proteomes" id="UP000198656"/>
    </source>
</evidence>
<dbReference type="RefSeq" id="WP_092334764.1">
    <property type="nucleotide sequence ID" value="NZ_FNCP01000021.1"/>
</dbReference>
<dbReference type="PRINTS" id="PR00455">
    <property type="entry name" value="HTHTETR"/>
</dbReference>
<protein>
    <submittedName>
        <fullName evidence="4">Transcriptional regulator, TetR family</fullName>
    </submittedName>
</protein>
<name>A0A1G8G4K0_9FIRM</name>